<accession>A0A5B8RU42</accession>
<name>A0A5B8RU42_9BURK</name>
<keyword evidence="1" id="KW-1133">Transmembrane helix</keyword>
<dbReference type="OrthoDB" id="5298483at2"/>
<feature type="transmembrane region" description="Helical" evidence="1">
    <location>
        <begin position="195"/>
        <end position="217"/>
    </location>
</feature>
<evidence type="ECO:0000256" key="1">
    <source>
        <dbReference type="SAM" id="Phobius"/>
    </source>
</evidence>
<protein>
    <recommendedName>
        <fullName evidence="4">DUF2189 domain-containing protein</fullName>
    </recommendedName>
</protein>
<evidence type="ECO:0000313" key="3">
    <source>
        <dbReference type="Proteomes" id="UP000321199"/>
    </source>
</evidence>
<keyword evidence="1" id="KW-0812">Transmembrane</keyword>
<reference evidence="2 3" key="1">
    <citation type="submission" date="2019-07" db="EMBL/GenBank/DDBJ databases">
        <title>Complete genome sequence of Comamonas sp. NLF 7-7 isolated from livestock.</title>
        <authorList>
            <person name="Kim D.H."/>
            <person name="Kim J.G."/>
        </authorList>
    </citation>
    <scope>NUCLEOTIDE SEQUENCE [LARGE SCALE GENOMIC DNA]</scope>
    <source>
        <strain evidence="2 3">NLF 7-7</strain>
    </source>
</reference>
<dbReference type="KEGG" id="cof:FOZ74_03875"/>
<evidence type="ECO:0008006" key="4">
    <source>
        <dbReference type="Google" id="ProtNLM"/>
    </source>
</evidence>
<proteinExistence type="predicted"/>
<organism evidence="2 3">
    <name type="scientific">Comamonas flocculans</name>
    <dbReference type="NCBI Taxonomy" id="2597701"/>
    <lineage>
        <taxon>Bacteria</taxon>
        <taxon>Pseudomonadati</taxon>
        <taxon>Pseudomonadota</taxon>
        <taxon>Betaproteobacteria</taxon>
        <taxon>Burkholderiales</taxon>
        <taxon>Comamonadaceae</taxon>
        <taxon>Comamonas</taxon>
    </lineage>
</organism>
<feature type="transmembrane region" description="Helical" evidence="1">
    <location>
        <begin position="52"/>
        <end position="70"/>
    </location>
</feature>
<dbReference type="NCBIfam" id="NF041043">
    <property type="entry name" value="BPSS1780_fam"/>
    <property type="match status" value="1"/>
</dbReference>
<dbReference type="Proteomes" id="UP000321199">
    <property type="component" value="Chromosome"/>
</dbReference>
<keyword evidence="1" id="KW-0472">Membrane</keyword>
<dbReference type="RefSeq" id="WP_146911835.1">
    <property type="nucleotide sequence ID" value="NZ_CP042344.1"/>
</dbReference>
<evidence type="ECO:0000313" key="2">
    <source>
        <dbReference type="EMBL" id="QEA12242.1"/>
    </source>
</evidence>
<sequence>MKLQLVPARTGILWVRLGVRTFWRQPMALTGLFFLCMAAMSLATVLPLVGTALALALLPSATLVMMVASAHTEGSSSRLAAPALMVSALRSARQRLRSMALLGLLYAAGFLLLLGLSALVDGGEFAGVYLGVRPVTQELAESGRFQAAMWLAVLLYLPLSLLFWHAPALVHWWGVAPVKAMFFSAVACLRNIGAFTVYALGWAGLFMATGIVVSLVLTVLSELGMGTGLAASVLVTTAIVLAAMFFSSIVFSFRDCFEPTAHPAAGQDGAA</sequence>
<feature type="transmembrane region" description="Helical" evidence="1">
    <location>
        <begin position="147"/>
        <end position="174"/>
    </location>
</feature>
<dbReference type="AlphaFoldDB" id="A0A5B8RU42"/>
<feature type="transmembrane region" description="Helical" evidence="1">
    <location>
        <begin position="229"/>
        <end position="253"/>
    </location>
</feature>
<dbReference type="InterPro" id="IPR047798">
    <property type="entry name" value="BPSS1780-like"/>
</dbReference>
<dbReference type="EMBL" id="CP042344">
    <property type="protein sequence ID" value="QEA12242.1"/>
    <property type="molecule type" value="Genomic_DNA"/>
</dbReference>
<feature type="transmembrane region" description="Helical" evidence="1">
    <location>
        <begin position="26"/>
        <end position="46"/>
    </location>
</feature>
<feature type="transmembrane region" description="Helical" evidence="1">
    <location>
        <begin position="99"/>
        <end position="120"/>
    </location>
</feature>
<gene>
    <name evidence="2" type="ORF">FOZ74_03875</name>
</gene>
<keyword evidence="3" id="KW-1185">Reference proteome</keyword>